<protein>
    <recommendedName>
        <fullName evidence="1">Exocyst complex component SEC5</fullName>
    </recommendedName>
</protein>
<dbReference type="AlphaFoldDB" id="A0A822XFH7"/>
<keyword evidence="3" id="KW-0812">Transmembrane</keyword>
<name>A0A822XFH7_NELNU</name>
<feature type="transmembrane region" description="Helical" evidence="3">
    <location>
        <begin position="130"/>
        <end position="149"/>
    </location>
</feature>
<evidence type="ECO:0000256" key="2">
    <source>
        <dbReference type="SAM" id="MobiDB-lite"/>
    </source>
</evidence>
<evidence type="ECO:0000313" key="5">
    <source>
        <dbReference type="Proteomes" id="UP000607653"/>
    </source>
</evidence>
<gene>
    <name evidence="4" type="ORF">HUJ06_019239</name>
</gene>
<dbReference type="GO" id="GO:0006893">
    <property type="term" value="P:Golgi to plasma membrane transport"/>
    <property type="evidence" value="ECO:0007669"/>
    <property type="project" value="UniProtKB-UniRule"/>
</dbReference>
<dbReference type="GO" id="GO:0006887">
    <property type="term" value="P:exocytosis"/>
    <property type="evidence" value="ECO:0007669"/>
    <property type="project" value="UniProtKB-KW"/>
</dbReference>
<keyword evidence="1" id="KW-0268">Exocytosis</keyword>
<comment type="caution">
    <text evidence="4">The sequence shown here is derived from an EMBL/GenBank/DDBJ whole genome shotgun (WGS) entry which is preliminary data.</text>
</comment>
<accession>A0A822XFH7</accession>
<evidence type="ECO:0000256" key="1">
    <source>
        <dbReference type="RuleBase" id="RU365069"/>
    </source>
</evidence>
<keyword evidence="1" id="KW-0653">Protein transport</keyword>
<evidence type="ECO:0000313" key="4">
    <source>
        <dbReference type="EMBL" id="DAD17776.1"/>
    </source>
</evidence>
<organism evidence="4 5">
    <name type="scientific">Nelumbo nucifera</name>
    <name type="common">Sacred lotus</name>
    <dbReference type="NCBI Taxonomy" id="4432"/>
    <lineage>
        <taxon>Eukaryota</taxon>
        <taxon>Viridiplantae</taxon>
        <taxon>Streptophyta</taxon>
        <taxon>Embryophyta</taxon>
        <taxon>Tracheophyta</taxon>
        <taxon>Spermatophyta</taxon>
        <taxon>Magnoliopsida</taxon>
        <taxon>Proteales</taxon>
        <taxon>Nelumbonaceae</taxon>
        <taxon>Nelumbo</taxon>
    </lineage>
</organism>
<sequence length="150" mass="17491">MIENLRNASTKSGDIFEQLQEIQESVRFALMNCFLNFSGFLELVGSELTENKSDHETSGLENGFAHEPDGKEQGLHPGNITGDPHQKLLIVLSNIGYCKDELIYELYSKYRHIWMQSRCVLLPFYFSEQLFFLFFLFVMFLLVSNFFFYS</sequence>
<evidence type="ECO:0000256" key="3">
    <source>
        <dbReference type="SAM" id="Phobius"/>
    </source>
</evidence>
<keyword evidence="3" id="KW-1133">Transmembrane helix</keyword>
<dbReference type="InterPro" id="IPR029175">
    <property type="entry name" value="EXOC2/Sec5"/>
</dbReference>
<keyword evidence="3" id="KW-0472">Membrane</keyword>
<dbReference type="Proteomes" id="UP000607653">
    <property type="component" value="Unassembled WGS sequence"/>
</dbReference>
<dbReference type="PANTHER" id="PTHR13043">
    <property type="entry name" value="EXOCYST COMPLEX COMPONENT SEC5"/>
    <property type="match status" value="1"/>
</dbReference>
<dbReference type="PANTHER" id="PTHR13043:SF1">
    <property type="entry name" value="EXOCYST COMPLEX COMPONENT 2"/>
    <property type="match status" value="1"/>
</dbReference>
<comment type="similarity">
    <text evidence="1">Belongs to the SEC5 family.</text>
</comment>
<reference evidence="4 5" key="1">
    <citation type="journal article" date="2020" name="Mol. Biol. Evol.">
        <title>Distinct Expression and Methylation Patterns for Genes with Different Fates following a Single Whole-Genome Duplication in Flowering Plants.</title>
        <authorList>
            <person name="Shi T."/>
            <person name="Rahmani R.S."/>
            <person name="Gugger P.F."/>
            <person name="Wang M."/>
            <person name="Li H."/>
            <person name="Zhang Y."/>
            <person name="Li Z."/>
            <person name="Wang Q."/>
            <person name="Van de Peer Y."/>
            <person name="Marchal K."/>
            <person name="Chen J."/>
        </authorList>
    </citation>
    <scope>NUCLEOTIDE SEQUENCE [LARGE SCALE GENOMIC DNA]</scope>
    <source>
        <tissue evidence="4">Leaf</tissue>
    </source>
</reference>
<keyword evidence="5" id="KW-1185">Reference proteome</keyword>
<keyword evidence="1" id="KW-0813">Transport</keyword>
<proteinExistence type="inferred from homology"/>
<dbReference type="GO" id="GO:0000145">
    <property type="term" value="C:exocyst"/>
    <property type="evidence" value="ECO:0007669"/>
    <property type="project" value="UniProtKB-UniRule"/>
</dbReference>
<comment type="function">
    <text evidence="1">Component of the exocyst complex involved in the docking of exocytic vesicles with fusion sites on the plasma membrane.</text>
</comment>
<comment type="subunit">
    <text evidence="1">Component of the exocyst complex.</text>
</comment>
<dbReference type="EMBL" id="DUZY01000001">
    <property type="protein sequence ID" value="DAD17776.1"/>
    <property type="molecule type" value="Genomic_DNA"/>
</dbReference>
<dbReference type="GO" id="GO:0015031">
    <property type="term" value="P:protein transport"/>
    <property type="evidence" value="ECO:0007669"/>
    <property type="project" value="UniProtKB-KW"/>
</dbReference>
<feature type="region of interest" description="Disordered" evidence="2">
    <location>
        <begin position="53"/>
        <end position="72"/>
    </location>
</feature>